<proteinExistence type="predicted"/>
<feature type="chain" id="PRO_5035946960" evidence="2">
    <location>
        <begin position="19"/>
        <end position="78"/>
    </location>
</feature>
<comment type="caution">
    <text evidence="3">The sequence shown here is derived from an EMBL/GenBank/DDBJ whole genome shotgun (WGS) entry which is preliminary data.</text>
</comment>
<keyword evidence="2" id="KW-0732">Signal</keyword>
<name>A0A8S0YU49_ARCPL</name>
<feature type="compositionally biased region" description="Basic and acidic residues" evidence="1">
    <location>
        <begin position="21"/>
        <end position="32"/>
    </location>
</feature>
<dbReference type="Proteomes" id="UP000494256">
    <property type="component" value="Unassembled WGS sequence"/>
</dbReference>
<gene>
    <name evidence="3" type="ORF">APLA_LOCUS1084</name>
</gene>
<dbReference type="AlphaFoldDB" id="A0A8S0YU49"/>
<sequence>MLPALLLLVLAVVGPAAARRHAPDLREDEPARRTTRPAGECCTYEHAALVPMISADVIKCTSIILIYKASPNRRHRTL</sequence>
<feature type="region of interest" description="Disordered" evidence="1">
    <location>
        <begin position="17"/>
        <end position="37"/>
    </location>
</feature>
<dbReference type="EMBL" id="CADEBD010000051">
    <property type="protein sequence ID" value="CAB3221963.1"/>
    <property type="molecule type" value="Genomic_DNA"/>
</dbReference>
<reference evidence="3 4" key="1">
    <citation type="submission" date="2020-04" db="EMBL/GenBank/DDBJ databases">
        <authorList>
            <person name="Wallbank WR R."/>
            <person name="Pardo Diaz C."/>
            <person name="Kozak K."/>
            <person name="Martin S."/>
            <person name="Jiggins C."/>
            <person name="Moest M."/>
            <person name="Warren A I."/>
            <person name="Byers J.R.P. K."/>
            <person name="Montejo-Kovacevich G."/>
            <person name="Yen C E."/>
        </authorList>
    </citation>
    <scope>NUCLEOTIDE SEQUENCE [LARGE SCALE GENOMIC DNA]</scope>
</reference>
<protein>
    <submittedName>
        <fullName evidence="3">Uncharacterized protein</fullName>
    </submittedName>
</protein>
<dbReference type="OrthoDB" id="10248435at2759"/>
<feature type="signal peptide" evidence="2">
    <location>
        <begin position="1"/>
        <end position="18"/>
    </location>
</feature>
<evidence type="ECO:0000313" key="4">
    <source>
        <dbReference type="Proteomes" id="UP000494256"/>
    </source>
</evidence>
<evidence type="ECO:0000313" key="3">
    <source>
        <dbReference type="EMBL" id="CAB3221963.1"/>
    </source>
</evidence>
<organism evidence="3 4">
    <name type="scientific">Arctia plantaginis</name>
    <name type="common">Wood tiger moth</name>
    <name type="synonym">Phalaena plantaginis</name>
    <dbReference type="NCBI Taxonomy" id="874455"/>
    <lineage>
        <taxon>Eukaryota</taxon>
        <taxon>Metazoa</taxon>
        <taxon>Ecdysozoa</taxon>
        <taxon>Arthropoda</taxon>
        <taxon>Hexapoda</taxon>
        <taxon>Insecta</taxon>
        <taxon>Pterygota</taxon>
        <taxon>Neoptera</taxon>
        <taxon>Endopterygota</taxon>
        <taxon>Lepidoptera</taxon>
        <taxon>Glossata</taxon>
        <taxon>Ditrysia</taxon>
        <taxon>Noctuoidea</taxon>
        <taxon>Erebidae</taxon>
        <taxon>Arctiinae</taxon>
        <taxon>Arctia</taxon>
    </lineage>
</organism>
<evidence type="ECO:0000256" key="1">
    <source>
        <dbReference type="SAM" id="MobiDB-lite"/>
    </source>
</evidence>
<accession>A0A8S0YU49</accession>
<evidence type="ECO:0000256" key="2">
    <source>
        <dbReference type="SAM" id="SignalP"/>
    </source>
</evidence>